<dbReference type="InterPro" id="IPR011778">
    <property type="entry name" value="Hydantoinase/dihydroPyrase"/>
</dbReference>
<dbReference type="InterPro" id="IPR050378">
    <property type="entry name" value="Metallo-dep_Hydrolases_sf"/>
</dbReference>
<protein>
    <submittedName>
        <fullName evidence="7">Dihydropyrimidinase</fullName>
    </submittedName>
</protein>
<dbReference type="InterPro" id="IPR032466">
    <property type="entry name" value="Metal_Hydrolase"/>
</dbReference>
<dbReference type="GO" id="GO:0016812">
    <property type="term" value="F:hydrolase activity, acting on carbon-nitrogen (but not peptide) bonds, in cyclic amides"/>
    <property type="evidence" value="ECO:0007669"/>
    <property type="project" value="TreeGrafter"/>
</dbReference>
<dbReference type="OrthoDB" id="9803027at2"/>
<feature type="domain" description="Amidohydrolase-related" evidence="6">
    <location>
        <begin position="55"/>
        <end position="449"/>
    </location>
</feature>
<dbReference type="AlphaFoldDB" id="A0A1H1NIP6"/>
<dbReference type="RefSeq" id="WP_092666233.1">
    <property type="nucleotide sequence ID" value="NZ_LT629734.1"/>
</dbReference>
<dbReference type="SUPFAM" id="SSF51338">
    <property type="entry name" value="Composite domain of metallo-dependent hydrolases"/>
    <property type="match status" value="1"/>
</dbReference>
<keyword evidence="3" id="KW-0479">Metal-binding</keyword>
<dbReference type="PANTHER" id="PTHR11647">
    <property type="entry name" value="HYDRANTOINASE/DIHYDROPYRIMIDINASE FAMILY MEMBER"/>
    <property type="match status" value="1"/>
</dbReference>
<dbReference type="STRING" id="684552.SAMN04489719_1276"/>
<evidence type="ECO:0000256" key="5">
    <source>
        <dbReference type="PIRSR" id="PIRSR611778-50"/>
    </source>
</evidence>
<comment type="PTM">
    <text evidence="5">Carbamylation allows a single lysine to coordinate two divalent metal cations.</text>
</comment>
<evidence type="ECO:0000259" key="6">
    <source>
        <dbReference type="Pfam" id="PF01979"/>
    </source>
</evidence>
<evidence type="ECO:0000313" key="7">
    <source>
        <dbReference type="EMBL" id="SDR98730.1"/>
    </source>
</evidence>
<reference evidence="8" key="1">
    <citation type="submission" date="2016-10" db="EMBL/GenBank/DDBJ databases">
        <authorList>
            <person name="Varghese N."/>
            <person name="Submissions S."/>
        </authorList>
    </citation>
    <scope>NUCLEOTIDE SEQUENCE [LARGE SCALE GENOMIC DNA]</scope>
    <source>
        <strain evidence="8">DSM 22965</strain>
    </source>
</reference>
<dbReference type="EMBL" id="LT629734">
    <property type="protein sequence ID" value="SDR98730.1"/>
    <property type="molecule type" value="Genomic_DNA"/>
</dbReference>
<evidence type="ECO:0000256" key="3">
    <source>
        <dbReference type="ARBA" id="ARBA00022723"/>
    </source>
</evidence>
<dbReference type="GO" id="GO:0005829">
    <property type="term" value="C:cytosol"/>
    <property type="evidence" value="ECO:0007669"/>
    <property type="project" value="TreeGrafter"/>
</dbReference>
<dbReference type="Gene3D" id="3.20.20.140">
    <property type="entry name" value="Metal-dependent hydrolases"/>
    <property type="match status" value="1"/>
</dbReference>
<dbReference type="NCBIfam" id="TIGR02033">
    <property type="entry name" value="D-hydantoinase"/>
    <property type="match status" value="1"/>
</dbReference>
<comment type="cofactor">
    <cofactor evidence="1">
        <name>Zn(2+)</name>
        <dbReference type="ChEBI" id="CHEBI:29105"/>
    </cofactor>
</comment>
<dbReference type="GO" id="GO:0046872">
    <property type="term" value="F:metal ion binding"/>
    <property type="evidence" value="ECO:0007669"/>
    <property type="project" value="UniProtKB-KW"/>
</dbReference>
<evidence type="ECO:0000256" key="2">
    <source>
        <dbReference type="ARBA" id="ARBA00008829"/>
    </source>
</evidence>
<evidence type="ECO:0000313" key="8">
    <source>
        <dbReference type="Proteomes" id="UP000199649"/>
    </source>
</evidence>
<feature type="modified residue" description="N6-carboxylysine" evidence="5">
    <location>
        <position position="159"/>
    </location>
</feature>
<comment type="similarity">
    <text evidence="2">Belongs to the metallo-dependent hydrolases superfamily. Hydantoinase/dihydropyrimidinase family.</text>
</comment>
<accession>A0A1H1NIP6</accession>
<name>A0A1H1NIP6_9MICO</name>
<dbReference type="PANTHER" id="PTHR11647:SF1">
    <property type="entry name" value="COLLAPSIN RESPONSE MEDIATOR PROTEIN"/>
    <property type="match status" value="1"/>
</dbReference>
<evidence type="ECO:0000256" key="1">
    <source>
        <dbReference type="ARBA" id="ARBA00001947"/>
    </source>
</evidence>
<keyword evidence="8" id="KW-1185">Reference proteome</keyword>
<organism evidence="7 8">
    <name type="scientific">Agrococcus carbonis</name>
    <dbReference type="NCBI Taxonomy" id="684552"/>
    <lineage>
        <taxon>Bacteria</taxon>
        <taxon>Bacillati</taxon>
        <taxon>Actinomycetota</taxon>
        <taxon>Actinomycetes</taxon>
        <taxon>Micrococcales</taxon>
        <taxon>Microbacteriaceae</taxon>
        <taxon>Agrococcus</taxon>
    </lineage>
</organism>
<dbReference type="Proteomes" id="UP000199649">
    <property type="component" value="Chromosome I"/>
</dbReference>
<dbReference type="InterPro" id="IPR006680">
    <property type="entry name" value="Amidohydro-rel"/>
</dbReference>
<gene>
    <name evidence="7" type="ORF">SAMN04489719_1276</name>
</gene>
<keyword evidence="4" id="KW-0378">Hydrolase</keyword>
<dbReference type="Gene3D" id="2.30.40.10">
    <property type="entry name" value="Urease, subunit C, domain 1"/>
    <property type="match status" value="1"/>
</dbReference>
<dbReference type="FunFam" id="3.20.20.140:FF:000174">
    <property type="entry name" value="Dihydropyrimidinase-related protein 2"/>
    <property type="match status" value="1"/>
</dbReference>
<sequence>MTRTLFRGGTVVTSTEQTRADVLVDGERIVAVGLDLERMLGATDAYVVDVTGCALLPGGIDTHTHFEHMVASGATRTADDFTSGSIAALCGGTTTVVDFVRAPAGTGIRDAFLARRDRASASIATDFGLHPMATAAASDADAIAQLQRLATEEGATSWKFFMAYPGSMVGDDVLLAGFRAAAEVGALPMVHAENGHMVADAIARLVAEGRVDPTHHVHGHPGAAEAEAIGRAAALAQQAGSELFVVHVSAAEAVETLVRLRDEGVRVGAETCPQYVAAAADAPEVTGALAAGYVCSPPIREAANQEAIWRGIEQGVLQTIGTDHAAFRLTQTDDLPPQKVVHDDFTRVPNGVPGVEERLMVMHELGVRGGRFPLTRFVDLVATEPARRFGLDRKGSLAPGKDADIVVWDPAATRVLRASELHSRSDYSVYEGLEVHGTPRQVWRRGTLVAEHGEPVGDVAALAGTGTYQSRSTIHPTEAP</sequence>
<proteinExistence type="inferred from homology"/>
<dbReference type="Pfam" id="PF01979">
    <property type="entry name" value="Amidohydro_1"/>
    <property type="match status" value="1"/>
</dbReference>
<dbReference type="SUPFAM" id="SSF51556">
    <property type="entry name" value="Metallo-dependent hydrolases"/>
    <property type="match status" value="1"/>
</dbReference>
<evidence type="ECO:0000256" key="4">
    <source>
        <dbReference type="ARBA" id="ARBA00022801"/>
    </source>
</evidence>
<dbReference type="InterPro" id="IPR011059">
    <property type="entry name" value="Metal-dep_hydrolase_composite"/>
</dbReference>